<evidence type="ECO:0000256" key="2">
    <source>
        <dbReference type="SAM" id="Phobius"/>
    </source>
</evidence>
<evidence type="ECO:0000313" key="5">
    <source>
        <dbReference type="Proteomes" id="UP000507470"/>
    </source>
</evidence>
<sequence length="469" mass="52843">MVQKGHKKKEGGKDLGKLIHEHDAKLKGSLLWNILKQSLFAIIVGILALCLFNYMDTQVPEGVTEVWSARILDTSLRTMGKVILFLNNFGVHGGVCRFTRKGVDMMLTTLITGSPFGLGSDPELKIYDTVFDGVGVRVYEPVNLKSNKRPALVYYHGGGWSWLSVGRYPYRPSLAYYHHGGGWSWLSVDVYDGATRALAKRVGMVVVSVSYRQSPEHPHPIPFEDCLTATKYVVNNAKSLHVDPSRVAISGDSAGGHLSAAVAMAMKKEIKISVPIYPCLQLFDLQTPSYIENKDYIPGMLTDVSMLTYWLNYGNISYNYIDDILANRHTSQKLKESLYAKYVSPDWYMKEHIRTPSLRNMKKKTNFGKTELSDKIQETILNPDFSPLMVPDAKYKDLPLTYVLTAGYDVLRDDGLIYYQRLKKAGAKVHLAHYADGFHGMIFFFDGPMPFQVGIRAMNDLVEFLKKNL</sequence>
<keyword evidence="5" id="KW-1185">Reference proteome</keyword>
<proteinExistence type="predicted"/>
<protein>
    <recommendedName>
        <fullName evidence="3">Alpha/beta hydrolase fold-3 domain-containing protein</fullName>
    </recommendedName>
</protein>
<evidence type="ECO:0000256" key="1">
    <source>
        <dbReference type="ARBA" id="ARBA00022801"/>
    </source>
</evidence>
<dbReference type="Proteomes" id="UP000507470">
    <property type="component" value="Unassembled WGS sequence"/>
</dbReference>
<dbReference type="OrthoDB" id="408631at2759"/>
<keyword evidence="1" id="KW-0378">Hydrolase</keyword>
<feature type="domain" description="Alpha/beta hydrolase fold-3" evidence="3">
    <location>
        <begin position="177"/>
        <end position="327"/>
    </location>
</feature>
<dbReference type="InterPro" id="IPR050300">
    <property type="entry name" value="GDXG_lipolytic_enzyme"/>
</dbReference>
<dbReference type="Gene3D" id="3.40.50.1820">
    <property type="entry name" value="alpha/beta hydrolase"/>
    <property type="match status" value="2"/>
</dbReference>
<dbReference type="EMBL" id="CACVKT020005385">
    <property type="protein sequence ID" value="CAC5394787.1"/>
    <property type="molecule type" value="Genomic_DNA"/>
</dbReference>
<dbReference type="SUPFAM" id="SSF53474">
    <property type="entry name" value="alpha/beta-Hydrolases"/>
    <property type="match status" value="2"/>
</dbReference>
<evidence type="ECO:0000313" key="4">
    <source>
        <dbReference type="EMBL" id="CAC5394787.1"/>
    </source>
</evidence>
<reference evidence="4 5" key="1">
    <citation type="submission" date="2020-06" db="EMBL/GenBank/DDBJ databases">
        <authorList>
            <person name="Li R."/>
            <person name="Bekaert M."/>
        </authorList>
    </citation>
    <scope>NUCLEOTIDE SEQUENCE [LARGE SCALE GENOMIC DNA]</scope>
    <source>
        <strain evidence="5">wild</strain>
    </source>
</reference>
<dbReference type="InterPro" id="IPR029058">
    <property type="entry name" value="AB_hydrolase_fold"/>
</dbReference>
<evidence type="ECO:0000259" key="3">
    <source>
        <dbReference type="Pfam" id="PF07859"/>
    </source>
</evidence>
<dbReference type="PANTHER" id="PTHR48081:SF8">
    <property type="entry name" value="ALPHA_BETA HYDROLASE FOLD-3 DOMAIN-CONTAINING PROTEIN-RELATED"/>
    <property type="match status" value="1"/>
</dbReference>
<accession>A0A6J8CI70</accession>
<dbReference type="AlphaFoldDB" id="A0A6J8CI70"/>
<organism evidence="4 5">
    <name type="scientific">Mytilus coruscus</name>
    <name type="common">Sea mussel</name>
    <dbReference type="NCBI Taxonomy" id="42192"/>
    <lineage>
        <taxon>Eukaryota</taxon>
        <taxon>Metazoa</taxon>
        <taxon>Spiralia</taxon>
        <taxon>Lophotrochozoa</taxon>
        <taxon>Mollusca</taxon>
        <taxon>Bivalvia</taxon>
        <taxon>Autobranchia</taxon>
        <taxon>Pteriomorphia</taxon>
        <taxon>Mytilida</taxon>
        <taxon>Mytiloidea</taxon>
        <taxon>Mytilidae</taxon>
        <taxon>Mytilinae</taxon>
        <taxon>Mytilus</taxon>
    </lineage>
</organism>
<keyword evidence="2" id="KW-1133">Transmembrane helix</keyword>
<keyword evidence="2" id="KW-0472">Membrane</keyword>
<gene>
    <name evidence="4" type="ORF">MCOR_29505</name>
</gene>
<dbReference type="InterPro" id="IPR013094">
    <property type="entry name" value="AB_hydrolase_3"/>
</dbReference>
<feature type="domain" description="Alpha/beta hydrolase fold-3" evidence="3">
    <location>
        <begin position="377"/>
        <end position="441"/>
    </location>
</feature>
<name>A0A6J8CI70_MYTCO</name>
<dbReference type="Pfam" id="PF07859">
    <property type="entry name" value="Abhydrolase_3"/>
    <property type="match status" value="2"/>
</dbReference>
<dbReference type="GO" id="GO:0016787">
    <property type="term" value="F:hydrolase activity"/>
    <property type="evidence" value="ECO:0007669"/>
    <property type="project" value="UniProtKB-KW"/>
</dbReference>
<dbReference type="PANTHER" id="PTHR48081">
    <property type="entry name" value="AB HYDROLASE SUPERFAMILY PROTEIN C4A8.06C"/>
    <property type="match status" value="1"/>
</dbReference>
<keyword evidence="2" id="KW-0812">Transmembrane</keyword>
<feature type="transmembrane region" description="Helical" evidence="2">
    <location>
        <begin position="34"/>
        <end position="55"/>
    </location>
</feature>